<dbReference type="GO" id="GO:0034605">
    <property type="term" value="P:cellular response to heat"/>
    <property type="evidence" value="ECO:0007669"/>
    <property type="project" value="InterPro"/>
</dbReference>
<dbReference type="Pfam" id="PF01479">
    <property type="entry name" value="S4"/>
    <property type="match status" value="1"/>
</dbReference>
<organism evidence="7 8">
    <name type="scientific">Limnobacter thiooxidans</name>
    <dbReference type="NCBI Taxonomy" id="131080"/>
    <lineage>
        <taxon>Bacteria</taxon>
        <taxon>Pseudomonadati</taxon>
        <taxon>Pseudomonadota</taxon>
        <taxon>Betaproteobacteria</taxon>
        <taxon>Burkholderiales</taxon>
        <taxon>Burkholderiaceae</taxon>
        <taxon>Limnobacter</taxon>
    </lineage>
</organism>
<dbReference type="GO" id="GO:0043023">
    <property type="term" value="F:ribosomal large subunit binding"/>
    <property type="evidence" value="ECO:0007669"/>
    <property type="project" value="InterPro"/>
</dbReference>
<accession>A0AA86IX06</accession>
<dbReference type="AlphaFoldDB" id="A0AA86IX06"/>
<feature type="domain" description="RNA-binding S4" evidence="6">
    <location>
        <begin position="28"/>
        <end position="95"/>
    </location>
</feature>
<dbReference type="GO" id="GO:0003677">
    <property type="term" value="F:DNA binding"/>
    <property type="evidence" value="ECO:0007669"/>
    <property type="project" value="UniProtKB-KW"/>
</dbReference>
<dbReference type="GO" id="GO:0003727">
    <property type="term" value="F:single-stranded RNA binding"/>
    <property type="evidence" value="ECO:0007669"/>
    <property type="project" value="InterPro"/>
</dbReference>
<evidence type="ECO:0000259" key="6">
    <source>
        <dbReference type="SMART" id="SM00363"/>
    </source>
</evidence>
<evidence type="ECO:0000313" key="7">
    <source>
        <dbReference type="EMBL" id="BET24633.1"/>
    </source>
</evidence>
<dbReference type="InterPro" id="IPR025708">
    <property type="entry name" value="HSP15"/>
</dbReference>
<dbReference type="SUPFAM" id="SSF55174">
    <property type="entry name" value="Alpha-L RNA-binding motif"/>
    <property type="match status" value="1"/>
</dbReference>
<proteinExistence type="inferred from homology"/>
<keyword evidence="2 4" id="KW-0694">RNA-binding</keyword>
<dbReference type="PIRSF" id="PIRSF016821">
    <property type="entry name" value="HSP15"/>
    <property type="match status" value="1"/>
</dbReference>
<feature type="region of interest" description="Disordered" evidence="5">
    <location>
        <begin position="1"/>
        <end position="22"/>
    </location>
</feature>
<evidence type="ECO:0000256" key="1">
    <source>
        <dbReference type="ARBA" id="ARBA00008396"/>
    </source>
</evidence>
<dbReference type="SMART" id="SM00363">
    <property type="entry name" value="S4"/>
    <property type="match status" value="1"/>
</dbReference>
<dbReference type="KEGG" id="lto:RGQ30_01340"/>
<evidence type="ECO:0000256" key="2">
    <source>
        <dbReference type="ARBA" id="ARBA00022884"/>
    </source>
</evidence>
<comment type="similarity">
    <text evidence="1">Belongs to the HSP15 family.</text>
</comment>
<evidence type="ECO:0000256" key="3">
    <source>
        <dbReference type="ARBA" id="ARBA00023125"/>
    </source>
</evidence>
<evidence type="ECO:0000256" key="4">
    <source>
        <dbReference type="PROSITE-ProRule" id="PRU00182"/>
    </source>
</evidence>
<dbReference type="CDD" id="cd00165">
    <property type="entry name" value="S4"/>
    <property type="match status" value="1"/>
</dbReference>
<evidence type="ECO:0000313" key="8">
    <source>
        <dbReference type="Proteomes" id="UP001329151"/>
    </source>
</evidence>
<keyword evidence="3" id="KW-0238">DNA-binding</keyword>
<dbReference type="RefSeq" id="WP_130557127.1">
    <property type="nucleotide sequence ID" value="NZ_AP028947.1"/>
</dbReference>
<dbReference type="Gene3D" id="3.10.290.10">
    <property type="entry name" value="RNA-binding S4 domain"/>
    <property type="match status" value="1"/>
</dbReference>
<evidence type="ECO:0000256" key="5">
    <source>
        <dbReference type="SAM" id="MobiDB-lite"/>
    </source>
</evidence>
<keyword evidence="8" id="KW-1185">Reference proteome</keyword>
<dbReference type="Proteomes" id="UP001329151">
    <property type="component" value="Chromosome"/>
</dbReference>
<gene>
    <name evidence="7" type="ORF">RGQ30_01340</name>
</gene>
<sequence>MSRSKNRNPEPAKTPNGKTDFSAHGAKVRIDKWLWAARFFKTRSLATEVVDGGKVKCNDERVKPAYGVQVGDVLTVPVGWDDMVLVVKGLGDKRGSAAIAQGLYEETMESAKKRAERAANRKLMKDPALEIKARPTKRDRRVMDDYKWGDE</sequence>
<protein>
    <submittedName>
        <fullName evidence="7">RNA-binding S4 domain-containing protein</fullName>
    </submittedName>
</protein>
<dbReference type="PROSITE" id="PS50889">
    <property type="entry name" value="S4"/>
    <property type="match status" value="1"/>
</dbReference>
<dbReference type="EMBL" id="AP028947">
    <property type="protein sequence ID" value="BET24633.1"/>
    <property type="molecule type" value="Genomic_DNA"/>
</dbReference>
<dbReference type="InterPro" id="IPR002942">
    <property type="entry name" value="S4_RNA-bd"/>
</dbReference>
<feature type="region of interest" description="Disordered" evidence="5">
    <location>
        <begin position="128"/>
        <end position="151"/>
    </location>
</feature>
<feature type="compositionally biased region" description="Basic and acidic residues" evidence="5">
    <location>
        <begin position="141"/>
        <end position="151"/>
    </location>
</feature>
<name>A0AA86IX06_9BURK</name>
<dbReference type="InterPro" id="IPR036986">
    <property type="entry name" value="S4_RNA-bd_sf"/>
</dbReference>
<reference evidence="7 8" key="1">
    <citation type="submission" date="2023-10" db="EMBL/GenBank/DDBJ databases">
        <title>Complete Genome Sequence of Limnobacter thiooxidans CS-K2T, Isolated from freshwater lake sediments in Bavaria, Germany.</title>
        <authorList>
            <person name="Naruki M."/>
            <person name="Watanabe A."/>
            <person name="Warashina T."/>
            <person name="Morita T."/>
            <person name="Arakawa K."/>
        </authorList>
    </citation>
    <scope>NUCLEOTIDE SEQUENCE [LARGE SCALE GENOMIC DNA]</scope>
    <source>
        <strain evidence="7 8">CS-K2</strain>
    </source>
</reference>